<dbReference type="GO" id="GO:0008444">
    <property type="term" value="F:CDP-diacylglycerol-glycerol-3-phosphate 3-phosphatidyltransferase activity"/>
    <property type="evidence" value="ECO:0007669"/>
    <property type="project" value="InterPro"/>
</dbReference>
<keyword evidence="8 13" id="KW-0472">Membrane</keyword>
<dbReference type="Pfam" id="PF01066">
    <property type="entry name" value="CDP-OH_P_transf"/>
    <property type="match status" value="1"/>
</dbReference>
<evidence type="ECO:0000256" key="5">
    <source>
        <dbReference type="ARBA" id="ARBA00022692"/>
    </source>
</evidence>
<evidence type="ECO:0000256" key="13">
    <source>
        <dbReference type="SAM" id="Phobius"/>
    </source>
</evidence>
<dbReference type="InterPro" id="IPR000462">
    <property type="entry name" value="CDP-OH_P_trans"/>
</dbReference>
<evidence type="ECO:0000256" key="1">
    <source>
        <dbReference type="ARBA" id="ARBA00004141"/>
    </source>
</evidence>
<organism evidence="14 15">
    <name type="scientific">Chloropicon primus</name>
    <dbReference type="NCBI Taxonomy" id="1764295"/>
    <lineage>
        <taxon>Eukaryota</taxon>
        <taxon>Viridiplantae</taxon>
        <taxon>Chlorophyta</taxon>
        <taxon>Chloropicophyceae</taxon>
        <taxon>Chloropicales</taxon>
        <taxon>Chloropicaceae</taxon>
        <taxon>Chloropicon</taxon>
    </lineage>
</organism>
<keyword evidence="15" id="KW-1185">Reference proteome</keyword>
<evidence type="ECO:0000256" key="8">
    <source>
        <dbReference type="ARBA" id="ARBA00023136"/>
    </source>
</evidence>
<keyword evidence="4 11" id="KW-0808">Transferase</keyword>
<dbReference type="NCBIfam" id="TIGR00560">
    <property type="entry name" value="pgsA"/>
    <property type="match status" value="1"/>
</dbReference>
<evidence type="ECO:0000256" key="6">
    <source>
        <dbReference type="ARBA" id="ARBA00022989"/>
    </source>
</evidence>
<keyword evidence="5 13" id="KW-0812">Transmembrane</keyword>
<dbReference type="STRING" id="1764295.A0A5B8MEZ6"/>
<comment type="subcellular location">
    <subcellularLocation>
        <location evidence="1">Membrane</location>
        <topology evidence="1">Multi-pass membrane protein</topology>
    </subcellularLocation>
</comment>
<keyword evidence="10" id="KW-1208">Phospholipid metabolism</keyword>
<evidence type="ECO:0000256" key="2">
    <source>
        <dbReference type="ARBA" id="ARBA00010441"/>
    </source>
</evidence>
<dbReference type="OrthoDB" id="10020554at2759"/>
<dbReference type="Proteomes" id="UP000316726">
    <property type="component" value="Chromosome 2"/>
</dbReference>
<name>A0A5B8MEZ6_9CHLO</name>
<keyword evidence="7" id="KW-0443">Lipid metabolism</keyword>
<dbReference type="InterPro" id="IPR050324">
    <property type="entry name" value="CDP-alcohol_PTase-I"/>
</dbReference>
<evidence type="ECO:0000256" key="11">
    <source>
        <dbReference type="RuleBase" id="RU003750"/>
    </source>
</evidence>
<feature type="transmembrane region" description="Helical" evidence="13">
    <location>
        <begin position="257"/>
        <end position="278"/>
    </location>
</feature>
<keyword evidence="6 13" id="KW-1133">Transmembrane helix</keyword>
<evidence type="ECO:0000256" key="3">
    <source>
        <dbReference type="ARBA" id="ARBA00022516"/>
    </source>
</evidence>
<evidence type="ECO:0000256" key="9">
    <source>
        <dbReference type="ARBA" id="ARBA00023209"/>
    </source>
</evidence>
<dbReference type="InterPro" id="IPR004570">
    <property type="entry name" value="Phosphatidylglycerol_P_synth"/>
</dbReference>
<proteinExistence type="inferred from homology"/>
<protein>
    <submittedName>
        <fullName evidence="14">Phosphatidylglycerophosphate synthase</fullName>
    </submittedName>
</protein>
<dbReference type="InterPro" id="IPR048254">
    <property type="entry name" value="CDP_ALCOHOL_P_TRANSF_CS"/>
</dbReference>
<evidence type="ECO:0000256" key="7">
    <source>
        <dbReference type="ARBA" id="ARBA00023098"/>
    </source>
</evidence>
<dbReference type="EMBL" id="CP031035">
    <property type="protein sequence ID" value="QDZ18977.1"/>
    <property type="molecule type" value="Genomic_DNA"/>
</dbReference>
<dbReference type="AlphaFoldDB" id="A0A5B8MEZ6"/>
<evidence type="ECO:0000313" key="15">
    <source>
        <dbReference type="Proteomes" id="UP000316726"/>
    </source>
</evidence>
<feature type="region of interest" description="Disordered" evidence="12">
    <location>
        <begin position="27"/>
        <end position="81"/>
    </location>
</feature>
<evidence type="ECO:0000256" key="12">
    <source>
        <dbReference type="SAM" id="MobiDB-lite"/>
    </source>
</evidence>
<comment type="similarity">
    <text evidence="2 11">Belongs to the CDP-alcohol phosphatidyltransferase class-I family.</text>
</comment>
<evidence type="ECO:0000313" key="14">
    <source>
        <dbReference type="EMBL" id="QDZ18977.1"/>
    </source>
</evidence>
<dbReference type="Gene3D" id="1.20.120.1760">
    <property type="match status" value="1"/>
</dbReference>
<sequence length="288" mass="29949">MAVRAGLVGKTKARGLAAGGVTSKSLATKGGKVSRQGTSTAMRASAPAGVQTRSKARLSREAAGVGMGGRRPAGAKVRASSQADSGTEKILTVPTILTLARVAAIPFVVLAYTREGPTNVAICTTLYVLACFTDWLDGYIARRTGTGTKFGAFLDPVGDKLMVTVILILVTYSAPPEGLCAQFPALVPFSAGVIICREVAMSALREWAASSGPEVRSAVAVNNLGKWKTALQMSSLGFLLACKEGCGGNAVLTALSYAGPVFLLVSALMATYSFLVYFKGIWKFMVNP</sequence>
<evidence type="ECO:0000256" key="4">
    <source>
        <dbReference type="ARBA" id="ARBA00022679"/>
    </source>
</evidence>
<dbReference type="GO" id="GO:0016020">
    <property type="term" value="C:membrane"/>
    <property type="evidence" value="ECO:0007669"/>
    <property type="project" value="UniProtKB-SubCell"/>
</dbReference>
<gene>
    <name evidence="14" type="ORF">A3770_02p14950</name>
</gene>
<dbReference type="PANTHER" id="PTHR14269">
    <property type="entry name" value="CDP-DIACYLGLYCEROL--GLYCEROL-3-PHOSPHATE 3-PHOSPHATIDYLTRANSFERASE-RELATED"/>
    <property type="match status" value="1"/>
</dbReference>
<dbReference type="PANTHER" id="PTHR14269:SF62">
    <property type="entry name" value="CDP-DIACYLGLYCEROL--GLYCEROL-3-PHOSPHATE 3-PHOSPHATIDYLTRANSFERASE 1, CHLOROPLASTIC"/>
    <property type="match status" value="1"/>
</dbReference>
<keyword evidence="9" id="KW-0594">Phospholipid biosynthesis</keyword>
<reference evidence="14 15" key="1">
    <citation type="submission" date="2018-07" db="EMBL/GenBank/DDBJ databases">
        <title>The complete nuclear genome of the prasinophyte Chloropicon primus (CCMP1205).</title>
        <authorList>
            <person name="Pombert J.-F."/>
            <person name="Otis C."/>
            <person name="Turmel M."/>
            <person name="Lemieux C."/>
        </authorList>
    </citation>
    <scope>NUCLEOTIDE SEQUENCE [LARGE SCALE GENOMIC DNA]</scope>
    <source>
        <strain evidence="14 15">CCMP1205</strain>
    </source>
</reference>
<dbReference type="GO" id="GO:0046474">
    <property type="term" value="P:glycerophospholipid biosynthetic process"/>
    <property type="evidence" value="ECO:0007669"/>
    <property type="project" value="TreeGrafter"/>
</dbReference>
<keyword evidence="3" id="KW-0444">Lipid biosynthesis</keyword>
<dbReference type="InterPro" id="IPR043130">
    <property type="entry name" value="CDP-OH_PTrfase_TM_dom"/>
</dbReference>
<accession>A0A5B8MEZ6</accession>
<dbReference type="PROSITE" id="PS00379">
    <property type="entry name" value="CDP_ALCOHOL_P_TRANSF"/>
    <property type="match status" value="1"/>
</dbReference>
<evidence type="ECO:0000256" key="10">
    <source>
        <dbReference type="ARBA" id="ARBA00023264"/>
    </source>
</evidence>